<dbReference type="SUPFAM" id="SSF69819">
    <property type="entry name" value="MTH1598-like"/>
    <property type="match status" value="1"/>
</dbReference>
<evidence type="ECO:0000256" key="2">
    <source>
        <dbReference type="ARBA" id="ARBA00022694"/>
    </source>
</evidence>
<dbReference type="GO" id="GO:0006388">
    <property type="term" value="P:tRNA splicing, via endonucleolytic cleavage and ligation"/>
    <property type="evidence" value="ECO:0007669"/>
    <property type="project" value="TreeGrafter"/>
</dbReference>
<dbReference type="GO" id="GO:0046872">
    <property type="term" value="F:metal ion binding"/>
    <property type="evidence" value="ECO:0007669"/>
    <property type="project" value="UniProtKB-KW"/>
</dbReference>
<dbReference type="InterPro" id="IPR023572">
    <property type="entry name" value="Archease_dom"/>
</dbReference>
<dbReference type="AlphaFoldDB" id="A0AAV4VA50"/>
<feature type="domain" description="Archease" evidence="5">
    <location>
        <begin position="31"/>
        <end position="168"/>
    </location>
</feature>
<keyword evidence="3" id="KW-0479">Metal-binding</keyword>
<dbReference type="PANTHER" id="PTHR12682:SF11">
    <property type="entry name" value="PROTEIN ARCHEASE"/>
    <property type="match status" value="1"/>
</dbReference>
<keyword evidence="4" id="KW-0106">Calcium</keyword>
<gene>
    <name evidence="6" type="primary">Archease</name>
    <name evidence="6" type="ORF">CDAR_417701</name>
</gene>
<evidence type="ECO:0000313" key="6">
    <source>
        <dbReference type="EMBL" id="GIY67002.1"/>
    </source>
</evidence>
<evidence type="ECO:0000259" key="5">
    <source>
        <dbReference type="Pfam" id="PF01951"/>
    </source>
</evidence>
<evidence type="ECO:0000256" key="4">
    <source>
        <dbReference type="ARBA" id="ARBA00022837"/>
    </source>
</evidence>
<dbReference type="Pfam" id="PF01951">
    <property type="entry name" value="Archease"/>
    <property type="match status" value="1"/>
</dbReference>
<dbReference type="Proteomes" id="UP001054837">
    <property type="component" value="Unassembled WGS sequence"/>
</dbReference>
<evidence type="ECO:0000256" key="1">
    <source>
        <dbReference type="ARBA" id="ARBA00007963"/>
    </source>
</evidence>
<reference evidence="6 7" key="1">
    <citation type="submission" date="2021-06" db="EMBL/GenBank/DDBJ databases">
        <title>Caerostris darwini draft genome.</title>
        <authorList>
            <person name="Kono N."/>
            <person name="Arakawa K."/>
        </authorList>
    </citation>
    <scope>NUCLEOTIDE SEQUENCE [LARGE SCALE GENOMIC DNA]</scope>
</reference>
<dbReference type="Gene3D" id="3.55.10.10">
    <property type="entry name" value="Archease domain"/>
    <property type="match status" value="1"/>
</dbReference>
<name>A0AAV4VA50_9ARAC</name>
<dbReference type="InterPro" id="IPR036820">
    <property type="entry name" value="Archease_dom_sf"/>
</dbReference>
<keyword evidence="7" id="KW-1185">Reference proteome</keyword>
<dbReference type="InterPro" id="IPR002804">
    <property type="entry name" value="Archease"/>
</dbReference>
<organism evidence="6 7">
    <name type="scientific">Caerostris darwini</name>
    <dbReference type="NCBI Taxonomy" id="1538125"/>
    <lineage>
        <taxon>Eukaryota</taxon>
        <taxon>Metazoa</taxon>
        <taxon>Ecdysozoa</taxon>
        <taxon>Arthropoda</taxon>
        <taxon>Chelicerata</taxon>
        <taxon>Arachnida</taxon>
        <taxon>Araneae</taxon>
        <taxon>Araneomorphae</taxon>
        <taxon>Entelegynae</taxon>
        <taxon>Araneoidea</taxon>
        <taxon>Araneidae</taxon>
        <taxon>Caerostris</taxon>
    </lineage>
</organism>
<sequence length="168" mass="19607">MDESSVDDGYVPDQPTEEFTEEELQIPEIQYEYLDHPADVQLHSWGDSLKEAFEQIAVSMFAYMTEIDKVDILMSQDIEAEGHDIESLLFHFLDEFLFIFSAEPYFIARKVKILSFDRENFKIKARGYGEIFDLDKHPQGTEVKAITYSNMQVHEHEGRSELFVIIDI</sequence>
<dbReference type="FunFam" id="3.55.10.10:FF:000001">
    <property type="entry name" value="protein archease isoform X1"/>
    <property type="match status" value="1"/>
</dbReference>
<protein>
    <submittedName>
        <fullName evidence="6">Protein archease-like</fullName>
    </submittedName>
</protein>
<comment type="similarity">
    <text evidence="1">Belongs to the archease family.</text>
</comment>
<proteinExistence type="inferred from homology"/>
<dbReference type="GO" id="GO:0072669">
    <property type="term" value="C:tRNA-splicing ligase complex"/>
    <property type="evidence" value="ECO:0007669"/>
    <property type="project" value="TreeGrafter"/>
</dbReference>
<comment type="caution">
    <text evidence="6">The sequence shown here is derived from an EMBL/GenBank/DDBJ whole genome shotgun (WGS) entry which is preliminary data.</text>
</comment>
<accession>A0AAV4VA50</accession>
<evidence type="ECO:0000256" key="3">
    <source>
        <dbReference type="ARBA" id="ARBA00022723"/>
    </source>
</evidence>
<dbReference type="PANTHER" id="PTHR12682">
    <property type="entry name" value="ARCHEASE"/>
    <property type="match status" value="1"/>
</dbReference>
<dbReference type="EMBL" id="BPLQ01012678">
    <property type="protein sequence ID" value="GIY67002.1"/>
    <property type="molecule type" value="Genomic_DNA"/>
</dbReference>
<evidence type="ECO:0000313" key="7">
    <source>
        <dbReference type="Proteomes" id="UP001054837"/>
    </source>
</evidence>
<keyword evidence="2" id="KW-0819">tRNA processing</keyword>